<evidence type="ECO:0000313" key="2">
    <source>
        <dbReference type="EMBL" id="ABS69392.1"/>
    </source>
</evidence>
<evidence type="ECO:0000313" key="3">
    <source>
        <dbReference type="Proteomes" id="UP000002417"/>
    </source>
</evidence>
<dbReference type="eggNOG" id="ENOG50332B0">
    <property type="taxonomic scope" value="Bacteria"/>
</dbReference>
<dbReference type="Proteomes" id="UP000002417">
    <property type="component" value="Chromosome"/>
</dbReference>
<keyword evidence="3" id="KW-1185">Reference proteome</keyword>
<feature type="chain" id="PRO_5002708000" description="DUF3617 family protein" evidence="1">
    <location>
        <begin position="27"/>
        <end position="175"/>
    </location>
</feature>
<dbReference type="HOGENOM" id="CLU_1531943_0_0_5"/>
<reference evidence="2 3" key="1">
    <citation type="submission" date="2007-07" db="EMBL/GenBank/DDBJ databases">
        <title>Complete sequence of chromosome of Xanthobacter autotrophicus Py2.</title>
        <authorList>
            <consortium name="US DOE Joint Genome Institute"/>
            <person name="Copeland A."/>
            <person name="Lucas S."/>
            <person name="Lapidus A."/>
            <person name="Barry K."/>
            <person name="Glavina del Rio T."/>
            <person name="Hammon N."/>
            <person name="Israni S."/>
            <person name="Dalin E."/>
            <person name="Tice H."/>
            <person name="Pitluck S."/>
            <person name="Sims D."/>
            <person name="Brettin T."/>
            <person name="Bruce D."/>
            <person name="Detter J.C."/>
            <person name="Han C."/>
            <person name="Tapia R."/>
            <person name="Brainard J."/>
            <person name="Schmutz J."/>
            <person name="Larimer F."/>
            <person name="Land M."/>
            <person name="Hauser L."/>
            <person name="Kyrpides N."/>
            <person name="Kim E."/>
            <person name="Ensigns S.A."/>
            <person name="Richardson P."/>
        </authorList>
    </citation>
    <scope>NUCLEOTIDE SEQUENCE [LARGE SCALE GENOMIC DNA]</scope>
    <source>
        <strain evidence="3">ATCC BAA-1158 / Py2</strain>
    </source>
</reference>
<dbReference type="OrthoDB" id="8454614at2"/>
<protein>
    <recommendedName>
        <fullName evidence="4">DUF3617 family protein</fullName>
    </recommendedName>
</protein>
<keyword evidence="1" id="KW-0732">Signal</keyword>
<accession>A7IMZ9</accession>
<evidence type="ECO:0000256" key="1">
    <source>
        <dbReference type="SAM" id="SignalP"/>
    </source>
</evidence>
<proteinExistence type="predicted"/>
<sequence>MGSVFTSSYASAAVFVFVLLGGPAHAETPEIMMAMCRSKAHEALKVRMPEIDTKYEGQRTDGSHAVNGTAFTPSGERTFQCSFNKAGSKITNFVVNKTTAPAQSQGATPSRDEQACLQAVSTTTNNGDVATLRVETSEANTTVIVGVGPKRAPWKCLASKGVVAEVMSITDEGRL</sequence>
<evidence type="ECO:0008006" key="4">
    <source>
        <dbReference type="Google" id="ProtNLM"/>
    </source>
</evidence>
<dbReference type="AlphaFoldDB" id="A7IMZ9"/>
<dbReference type="EMBL" id="CP000781">
    <property type="protein sequence ID" value="ABS69392.1"/>
    <property type="molecule type" value="Genomic_DNA"/>
</dbReference>
<organism evidence="2 3">
    <name type="scientific">Xanthobacter autotrophicus (strain ATCC BAA-1158 / Py2)</name>
    <dbReference type="NCBI Taxonomy" id="78245"/>
    <lineage>
        <taxon>Bacteria</taxon>
        <taxon>Pseudomonadati</taxon>
        <taxon>Pseudomonadota</taxon>
        <taxon>Alphaproteobacteria</taxon>
        <taxon>Hyphomicrobiales</taxon>
        <taxon>Xanthobacteraceae</taxon>
        <taxon>Xanthobacter</taxon>
    </lineage>
</organism>
<feature type="signal peptide" evidence="1">
    <location>
        <begin position="1"/>
        <end position="26"/>
    </location>
</feature>
<name>A7IMZ9_XANP2</name>
<gene>
    <name evidence="2" type="ordered locus">Xaut_4171</name>
</gene>
<dbReference type="KEGG" id="xau:Xaut_4171"/>